<feature type="domain" description="FAD-dependent oxidoreductase 2 FAD-binding" evidence="6">
    <location>
        <begin position="41"/>
        <end position="451"/>
    </location>
</feature>
<protein>
    <recommendedName>
        <fullName evidence="6">FAD-dependent oxidoreductase 2 FAD-binding domain-containing protein</fullName>
    </recommendedName>
</protein>
<keyword evidence="2 5" id="KW-0285">Flavoprotein</keyword>
<evidence type="ECO:0000256" key="4">
    <source>
        <dbReference type="ARBA" id="ARBA00023002"/>
    </source>
</evidence>
<comment type="similarity">
    <text evidence="5">Belongs to the FAD-dependent oxidoreductase 2 family. FRD/SDH subfamily.</text>
</comment>
<dbReference type="Gene3D" id="3.50.50.60">
    <property type="entry name" value="FAD/NAD(P)-binding domain"/>
    <property type="match status" value="1"/>
</dbReference>
<name>A0A1D8GDN1_9FIRM</name>
<keyword evidence="8" id="KW-1185">Reference proteome</keyword>
<dbReference type="Proteomes" id="UP000095743">
    <property type="component" value="Chromosome"/>
</dbReference>
<gene>
    <name evidence="7" type="ORF">Gferi_05280</name>
</gene>
<evidence type="ECO:0000256" key="3">
    <source>
        <dbReference type="ARBA" id="ARBA00022827"/>
    </source>
</evidence>
<dbReference type="SUPFAM" id="SSF51905">
    <property type="entry name" value="FAD/NAD(P)-binding domain"/>
    <property type="match status" value="1"/>
</dbReference>
<proteinExistence type="inferred from homology"/>
<reference evidence="7 8" key="1">
    <citation type="submission" date="2016-09" db="EMBL/GenBank/DDBJ databases">
        <title>Genomic analysis reveals versatility of anaerobic energy metabolism of Geosporobacter ferrireducens IRF9 of phylum Firmicutes.</title>
        <authorList>
            <person name="Kim S.-J."/>
        </authorList>
    </citation>
    <scope>NUCLEOTIDE SEQUENCE [LARGE SCALE GENOMIC DNA]</scope>
    <source>
        <strain evidence="7 8">IRF9</strain>
    </source>
</reference>
<dbReference type="InterPro" id="IPR027477">
    <property type="entry name" value="Succ_DH/fumarate_Rdtase_cat_sf"/>
</dbReference>
<dbReference type="EMBL" id="CP017269">
    <property type="protein sequence ID" value="AOT69020.1"/>
    <property type="molecule type" value="Genomic_DNA"/>
</dbReference>
<dbReference type="SUPFAM" id="SSF56425">
    <property type="entry name" value="Succinate dehydrogenase/fumarate reductase flavoprotein, catalytic domain"/>
    <property type="match status" value="1"/>
</dbReference>
<accession>A0A1D8GDN1</accession>
<dbReference type="AlphaFoldDB" id="A0A1D8GDN1"/>
<dbReference type="STRING" id="1424294.Gferi_05280"/>
<dbReference type="KEGG" id="gfe:Gferi_05280"/>
<dbReference type="GO" id="GO:0033765">
    <property type="term" value="F:steroid dehydrogenase activity, acting on the CH-CH group of donors"/>
    <property type="evidence" value="ECO:0007669"/>
    <property type="project" value="UniProtKB-ARBA"/>
</dbReference>
<dbReference type="InterPro" id="IPR003953">
    <property type="entry name" value="FAD-dep_OxRdtase_2_FAD-bd"/>
</dbReference>
<evidence type="ECO:0000313" key="8">
    <source>
        <dbReference type="Proteomes" id="UP000095743"/>
    </source>
</evidence>
<dbReference type="OrthoDB" id="3169476at2"/>
<dbReference type="InterPro" id="IPR050315">
    <property type="entry name" value="FAD-oxidoreductase_2"/>
</dbReference>
<dbReference type="PRINTS" id="PR00368">
    <property type="entry name" value="FADPNR"/>
</dbReference>
<evidence type="ECO:0000259" key="6">
    <source>
        <dbReference type="Pfam" id="PF00890"/>
    </source>
</evidence>
<keyword evidence="3 5" id="KW-0274">FAD</keyword>
<organism evidence="7 8">
    <name type="scientific">Geosporobacter ferrireducens</name>
    <dbReference type="NCBI Taxonomy" id="1424294"/>
    <lineage>
        <taxon>Bacteria</taxon>
        <taxon>Bacillati</taxon>
        <taxon>Bacillota</taxon>
        <taxon>Clostridia</taxon>
        <taxon>Peptostreptococcales</taxon>
        <taxon>Thermotaleaceae</taxon>
        <taxon>Geosporobacter</taxon>
    </lineage>
</organism>
<dbReference type="NCBIfam" id="TIGR01813">
    <property type="entry name" value="flavo_cyto_c"/>
    <property type="match status" value="1"/>
</dbReference>
<dbReference type="Gene3D" id="3.90.700.10">
    <property type="entry name" value="Succinate dehydrogenase/fumarate reductase flavoprotein, catalytic domain"/>
    <property type="match status" value="1"/>
</dbReference>
<dbReference type="RefSeq" id="WP_069974586.1">
    <property type="nucleotide sequence ID" value="NZ_CP017269.1"/>
</dbReference>
<dbReference type="PANTHER" id="PTHR43400:SF7">
    <property type="entry name" value="FAD-DEPENDENT OXIDOREDUCTASE 2 FAD BINDING DOMAIN-CONTAINING PROTEIN"/>
    <property type="match status" value="1"/>
</dbReference>
<dbReference type="InterPro" id="IPR036188">
    <property type="entry name" value="FAD/NAD-bd_sf"/>
</dbReference>
<dbReference type="GO" id="GO:0010181">
    <property type="term" value="F:FMN binding"/>
    <property type="evidence" value="ECO:0007669"/>
    <property type="project" value="InterPro"/>
</dbReference>
<dbReference type="PROSITE" id="PS51257">
    <property type="entry name" value="PROKAR_LIPOPROTEIN"/>
    <property type="match status" value="1"/>
</dbReference>
<dbReference type="Pfam" id="PF00890">
    <property type="entry name" value="FAD_binding_2"/>
    <property type="match status" value="1"/>
</dbReference>
<sequence>MRRLGMAIVLILVLITGILAGCSTPASQPQPAQSSKDLSTDVLVIGGGGAGLVSAITAAENGANVVLVEKMPAVGGNTIISATGITASDTQLHKDSGISFTVEDHYKRTIETGKGLADEKLVRILVENSSDAYDWLVSLGLSYKIQSAEEPFWIVPTEGHYGAELIKAYQAEAGKHKNLEIKLNTKATELVTEEGKIVGAKVQGQDGEYVIKAKAVILATGGLNNAPDMIAEYNPNYKGVHAEMTTPGPTGDGIKMAVEVGAKLRDMDLFQMRPLSSNGNWYRETIITEEGKGGILVNLDGDRFVDETMKIWDLASEILKQKEGTAYIIFDTDVYDTKDGKKAFDLGKGIKADTIEELAVQLGLDPAKLKDTVDAYNAGQDPFNRKAMGKITAAPFYGVKTLPSSHYTMGGVSINENAQVLKEDGTTIEGLYAAGEIVGGLYGAGRVAGNNTLDDIVFGKIAAKHAIGK</sequence>
<evidence type="ECO:0000313" key="7">
    <source>
        <dbReference type="EMBL" id="AOT69020.1"/>
    </source>
</evidence>
<evidence type="ECO:0000256" key="1">
    <source>
        <dbReference type="ARBA" id="ARBA00001974"/>
    </source>
</evidence>
<dbReference type="PANTHER" id="PTHR43400">
    <property type="entry name" value="FUMARATE REDUCTASE"/>
    <property type="match status" value="1"/>
</dbReference>
<comment type="cofactor">
    <cofactor evidence="1">
        <name>FAD</name>
        <dbReference type="ChEBI" id="CHEBI:57692"/>
    </cofactor>
</comment>
<dbReference type="InterPro" id="IPR010960">
    <property type="entry name" value="Flavocytochrome_c"/>
</dbReference>
<evidence type="ECO:0000256" key="2">
    <source>
        <dbReference type="ARBA" id="ARBA00022630"/>
    </source>
</evidence>
<evidence type="ECO:0000256" key="5">
    <source>
        <dbReference type="RuleBase" id="RU366062"/>
    </source>
</evidence>
<keyword evidence="4 5" id="KW-0560">Oxidoreductase</keyword>